<accession>A0ACC1CIY1</accession>
<gene>
    <name evidence="1" type="ORF">K1T71_013089</name>
</gene>
<sequence>MEDGHPSTSGVVRSPKKRSRHASLSVAEKTMVQNVFQYVFNEEEKKLDTKLCEKPNKRHCVQKTADILGIGTSTVFNILKDIKENVKPTPPQRSGPKLTFIDKLDEFTLSAIHSTEPFNIHGPTCTCPIYIRY</sequence>
<evidence type="ECO:0000313" key="1">
    <source>
        <dbReference type="EMBL" id="KAJ0171539.1"/>
    </source>
</evidence>
<name>A0ACC1CIY1_9NEOP</name>
<evidence type="ECO:0000313" key="2">
    <source>
        <dbReference type="Proteomes" id="UP000824533"/>
    </source>
</evidence>
<keyword evidence="2" id="KW-1185">Reference proteome</keyword>
<organism evidence="1 2">
    <name type="scientific">Dendrolimus kikuchii</name>
    <dbReference type="NCBI Taxonomy" id="765133"/>
    <lineage>
        <taxon>Eukaryota</taxon>
        <taxon>Metazoa</taxon>
        <taxon>Ecdysozoa</taxon>
        <taxon>Arthropoda</taxon>
        <taxon>Hexapoda</taxon>
        <taxon>Insecta</taxon>
        <taxon>Pterygota</taxon>
        <taxon>Neoptera</taxon>
        <taxon>Endopterygota</taxon>
        <taxon>Lepidoptera</taxon>
        <taxon>Glossata</taxon>
        <taxon>Ditrysia</taxon>
        <taxon>Bombycoidea</taxon>
        <taxon>Lasiocampidae</taxon>
        <taxon>Dendrolimus</taxon>
    </lineage>
</organism>
<dbReference type="Proteomes" id="UP000824533">
    <property type="component" value="Linkage Group LG24"/>
</dbReference>
<dbReference type="EMBL" id="CM034410">
    <property type="protein sequence ID" value="KAJ0171539.1"/>
    <property type="molecule type" value="Genomic_DNA"/>
</dbReference>
<proteinExistence type="predicted"/>
<reference evidence="1 2" key="1">
    <citation type="journal article" date="2021" name="Front. Genet.">
        <title>Chromosome-Level Genome Assembly Reveals Significant Gene Expansion in the Toll and IMD Signaling Pathways of Dendrolimus kikuchii.</title>
        <authorList>
            <person name="Zhou J."/>
            <person name="Wu P."/>
            <person name="Xiong Z."/>
            <person name="Liu N."/>
            <person name="Zhao N."/>
            <person name="Ji M."/>
            <person name="Qiu Y."/>
            <person name="Yang B."/>
        </authorList>
    </citation>
    <scope>NUCLEOTIDE SEQUENCE [LARGE SCALE GENOMIC DNA]</scope>
    <source>
        <strain evidence="1">Ann1</strain>
    </source>
</reference>
<comment type="caution">
    <text evidence="1">The sequence shown here is derived from an EMBL/GenBank/DDBJ whole genome shotgun (WGS) entry which is preliminary data.</text>
</comment>
<protein>
    <submittedName>
        <fullName evidence="1">Uncharacterized protein</fullName>
    </submittedName>
</protein>